<evidence type="ECO:0000256" key="4">
    <source>
        <dbReference type="ARBA" id="ARBA00022605"/>
    </source>
</evidence>
<evidence type="ECO:0000256" key="5">
    <source>
        <dbReference type="ARBA" id="ARBA00023239"/>
    </source>
</evidence>
<dbReference type="UniPathway" id="UPA00068">
    <property type="reaction ID" value="UER00114"/>
</dbReference>
<evidence type="ECO:0000313" key="9">
    <source>
        <dbReference type="EMBL" id="TMJ08677.1"/>
    </source>
</evidence>
<comment type="subcellular location">
    <subcellularLocation>
        <location evidence="6">Cytoplasm</location>
    </subcellularLocation>
</comment>
<dbReference type="AlphaFoldDB" id="A0A537LLY5"/>
<dbReference type="InterPro" id="IPR024083">
    <property type="entry name" value="Fumarase/histidase_N"/>
</dbReference>
<dbReference type="FunFam" id="1.10.40.30:FF:000001">
    <property type="entry name" value="Argininosuccinate lyase"/>
    <property type="match status" value="1"/>
</dbReference>
<keyword evidence="4 6" id="KW-0028">Amino-acid biosynthesis</keyword>
<keyword evidence="6" id="KW-0963">Cytoplasm</keyword>
<evidence type="ECO:0000256" key="3">
    <source>
        <dbReference type="ARBA" id="ARBA00022571"/>
    </source>
</evidence>
<dbReference type="PROSITE" id="PS00163">
    <property type="entry name" value="FUMARATE_LYASES"/>
    <property type="match status" value="1"/>
</dbReference>
<dbReference type="GO" id="GO:0042450">
    <property type="term" value="P:L-arginine biosynthetic process via ornithine"/>
    <property type="evidence" value="ECO:0007669"/>
    <property type="project" value="UniProtKB-UniRule"/>
</dbReference>
<sequence length="485" mass="52803">MPGADTPHRMWGGRFRQAPDAGLLEFISSFATDHRLLRWDIVASIAHVQMLGAAGIIPASDAAAIADGLRGILADTRAGRVRVEGPYEDVHSFIEAILYQRIGPVAGRMHTARSRNDQVATAFRLYVKEAIIRLVTHTVDLMDETVRRAAGAVEIILPGFTHLQHAQPVRLAHHLLAYVWMLNRDVDRLMDCYRRSNVLPLGSGAVAGVSYPVDRQRVAAALGFARISENSIDATGDRDFAVEVVAGAALLMVHLSRWSEELVLWASDEFGFIALADAVTTGSSLMPQKKNPDPVELIRGRAGRAIGAVAALLTTLKGLPAGYQRDLQEDKEIVFDSLDLVTAAVRAMQRFLTGVEFSATRMEDATRRGLLTATEVADYLARKGMPFREAHQAAGRVVQEALARGMPLWELPLEVYAGITPLFERDILEAVQLAAAVESKRAPGGTAKAAVEGQLDSARLQLETLRAWVRDADGRMADVAALAER</sequence>
<dbReference type="EC" id="4.3.2.1" evidence="2 6"/>
<evidence type="ECO:0000313" key="10">
    <source>
        <dbReference type="Proteomes" id="UP000315217"/>
    </source>
</evidence>
<evidence type="ECO:0000256" key="1">
    <source>
        <dbReference type="ARBA" id="ARBA00004941"/>
    </source>
</evidence>
<dbReference type="PANTHER" id="PTHR43814:SF1">
    <property type="entry name" value="ARGININOSUCCINATE LYASE"/>
    <property type="match status" value="1"/>
</dbReference>
<feature type="domain" description="Fumarate lyase N-terminal" evidence="7">
    <location>
        <begin position="13"/>
        <end position="307"/>
    </location>
</feature>
<evidence type="ECO:0000259" key="8">
    <source>
        <dbReference type="Pfam" id="PF14698"/>
    </source>
</evidence>
<evidence type="ECO:0000259" key="7">
    <source>
        <dbReference type="Pfam" id="PF00206"/>
    </source>
</evidence>
<comment type="similarity">
    <text evidence="6">Belongs to the lyase 1 family. Argininosuccinate lyase subfamily.</text>
</comment>
<keyword evidence="3 6" id="KW-0055">Arginine biosynthesis</keyword>
<evidence type="ECO:0000256" key="2">
    <source>
        <dbReference type="ARBA" id="ARBA00012338"/>
    </source>
</evidence>
<dbReference type="CDD" id="cd01359">
    <property type="entry name" value="Argininosuccinate_lyase"/>
    <property type="match status" value="1"/>
</dbReference>
<accession>A0A537LLY5</accession>
<protein>
    <recommendedName>
        <fullName evidence="2 6">Argininosuccinate lyase</fullName>
        <shortName evidence="6">ASAL</shortName>
        <ecNumber evidence="2 6">4.3.2.1</ecNumber>
    </recommendedName>
    <alternativeName>
        <fullName evidence="6">Arginosuccinase</fullName>
    </alternativeName>
</protein>
<comment type="pathway">
    <text evidence="1 6">Amino-acid biosynthesis; L-arginine biosynthesis; L-arginine from L-ornithine and carbamoyl phosphate: step 3/3.</text>
</comment>
<evidence type="ECO:0000256" key="6">
    <source>
        <dbReference type="HAMAP-Rule" id="MF_00006"/>
    </source>
</evidence>
<dbReference type="HAMAP" id="MF_00006">
    <property type="entry name" value="Arg_succ_lyase"/>
    <property type="match status" value="1"/>
</dbReference>
<dbReference type="Gene3D" id="1.10.40.30">
    <property type="entry name" value="Fumarase/aspartase (C-terminal domain)"/>
    <property type="match status" value="1"/>
</dbReference>
<dbReference type="InterPro" id="IPR020557">
    <property type="entry name" value="Fumarate_lyase_CS"/>
</dbReference>
<dbReference type="Gene3D" id="1.20.200.10">
    <property type="entry name" value="Fumarase/aspartase (Central domain)"/>
    <property type="match status" value="1"/>
</dbReference>
<dbReference type="FunFam" id="1.20.200.10:FF:000015">
    <property type="entry name" value="argininosuccinate lyase isoform X2"/>
    <property type="match status" value="1"/>
</dbReference>
<dbReference type="PRINTS" id="PR00145">
    <property type="entry name" value="ARGSUCLYASE"/>
</dbReference>
<dbReference type="SUPFAM" id="SSF48557">
    <property type="entry name" value="L-aspartase-like"/>
    <property type="match status" value="1"/>
</dbReference>
<dbReference type="InterPro" id="IPR009049">
    <property type="entry name" value="Argininosuccinate_lyase"/>
</dbReference>
<dbReference type="Proteomes" id="UP000315217">
    <property type="component" value="Unassembled WGS sequence"/>
</dbReference>
<feature type="domain" description="Argininosuccinate lyase C-terminal" evidence="8">
    <location>
        <begin position="371"/>
        <end position="438"/>
    </location>
</feature>
<comment type="catalytic activity">
    <reaction evidence="6">
        <text>2-(N(omega)-L-arginino)succinate = fumarate + L-arginine</text>
        <dbReference type="Rhea" id="RHEA:24020"/>
        <dbReference type="ChEBI" id="CHEBI:29806"/>
        <dbReference type="ChEBI" id="CHEBI:32682"/>
        <dbReference type="ChEBI" id="CHEBI:57472"/>
        <dbReference type="EC" id="4.3.2.1"/>
    </reaction>
</comment>
<comment type="caution">
    <text evidence="9">The sequence shown here is derived from an EMBL/GenBank/DDBJ whole genome shotgun (WGS) entry which is preliminary data.</text>
</comment>
<dbReference type="GO" id="GO:0004056">
    <property type="term" value="F:argininosuccinate lyase activity"/>
    <property type="evidence" value="ECO:0007669"/>
    <property type="project" value="UniProtKB-UniRule"/>
</dbReference>
<name>A0A537LLY5_9BACT</name>
<dbReference type="InterPro" id="IPR022761">
    <property type="entry name" value="Fumarate_lyase_N"/>
</dbReference>
<dbReference type="InterPro" id="IPR008948">
    <property type="entry name" value="L-Aspartase-like"/>
</dbReference>
<keyword evidence="5 6" id="KW-0456">Lyase</keyword>
<reference evidence="9 10" key="1">
    <citation type="journal article" date="2019" name="Nat. Microbiol.">
        <title>Mediterranean grassland soil C-N compound turnover is dependent on rainfall and depth, and is mediated by genomically divergent microorganisms.</title>
        <authorList>
            <person name="Diamond S."/>
            <person name="Andeer P.F."/>
            <person name="Li Z."/>
            <person name="Crits-Christoph A."/>
            <person name="Burstein D."/>
            <person name="Anantharaman K."/>
            <person name="Lane K.R."/>
            <person name="Thomas B.C."/>
            <person name="Pan C."/>
            <person name="Northen T.R."/>
            <person name="Banfield J.F."/>
        </authorList>
    </citation>
    <scope>NUCLEOTIDE SEQUENCE [LARGE SCALE GENOMIC DNA]</scope>
    <source>
        <strain evidence="9">NP_1</strain>
    </source>
</reference>
<dbReference type="PANTHER" id="PTHR43814">
    <property type="entry name" value="ARGININOSUCCINATE LYASE"/>
    <property type="match status" value="1"/>
</dbReference>
<dbReference type="Pfam" id="PF00206">
    <property type="entry name" value="Lyase_1"/>
    <property type="match status" value="1"/>
</dbReference>
<dbReference type="InterPro" id="IPR029419">
    <property type="entry name" value="Arg_succ_lyase_C"/>
</dbReference>
<proteinExistence type="inferred from homology"/>
<dbReference type="EMBL" id="VBAI01000183">
    <property type="protein sequence ID" value="TMJ08677.1"/>
    <property type="molecule type" value="Genomic_DNA"/>
</dbReference>
<dbReference type="GO" id="GO:0005829">
    <property type="term" value="C:cytosol"/>
    <property type="evidence" value="ECO:0007669"/>
    <property type="project" value="TreeGrafter"/>
</dbReference>
<dbReference type="Pfam" id="PF14698">
    <property type="entry name" value="ASL_C2"/>
    <property type="match status" value="1"/>
</dbReference>
<dbReference type="NCBIfam" id="TIGR00838">
    <property type="entry name" value="argH"/>
    <property type="match status" value="1"/>
</dbReference>
<dbReference type="PRINTS" id="PR00149">
    <property type="entry name" value="FUMRATELYASE"/>
</dbReference>
<dbReference type="Gene3D" id="1.10.275.10">
    <property type="entry name" value="Fumarase/aspartase (N-terminal domain)"/>
    <property type="match status" value="1"/>
</dbReference>
<organism evidence="9 10">
    <name type="scientific">Candidatus Segetimicrobium genomatis</name>
    <dbReference type="NCBI Taxonomy" id="2569760"/>
    <lineage>
        <taxon>Bacteria</taxon>
        <taxon>Bacillati</taxon>
        <taxon>Candidatus Sysuimicrobiota</taxon>
        <taxon>Candidatus Sysuimicrobiia</taxon>
        <taxon>Candidatus Sysuimicrobiales</taxon>
        <taxon>Candidatus Segetimicrobiaceae</taxon>
        <taxon>Candidatus Segetimicrobium</taxon>
    </lineage>
</organism>
<gene>
    <name evidence="6 9" type="primary">argH</name>
    <name evidence="9" type="ORF">E6G98_11530</name>
</gene>
<dbReference type="InterPro" id="IPR000362">
    <property type="entry name" value="Fumarate_lyase_fam"/>
</dbReference>